<gene>
    <name evidence="1" type="ORF">ISP25_01890</name>
    <name evidence="2" type="ORF">ISP25_04250</name>
    <name evidence="3" type="ORF">ISP25_22510</name>
</gene>
<dbReference type="EMBL" id="JADIKK010000008">
    <property type="protein sequence ID" value="MFK2879842.1"/>
    <property type="molecule type" value="Genomic_DNA"/>
</dbReference>
<organism evidence="1 4">
    <name type="scientific">Rhodanobacter hydrolyticus</name>
    <dbReference type="NCBI Taxonomy" id="2250595"/>
    <lineage>
        <taxon>Bacteria</taxon>
        <taxon>Pseudomonadati</taxon>
        <taxon>Pseudomonadota</taxon>
        <taxon>Gammaproteobacteria</taxon>
        <taxon>Lysobacterales</taxon>
        <taxon>Rhodanobacteraceae</taxon>
        <taxon>Rhodanobacter</taxon>
    </lineage>
</organism>
<evidence type="ECO:0000313" key="3">
    <source>
        <dbReference type="EMBL" id="MFK2879842.1"/>
    </source>
</evidence>
<evidence type="ECO:0000313" key="1">
    <source>
        <dbReference type="EMBL" id="MFK2875823.1"/>
    </source>
</evidence>
<reference evidence="1 4" key="1">
    <citation type="submission" date="2020-10" db="EMBL/GenBank/DDBJ databases">
        <title>Phylogeny of dyella-like bacteria.</title>
        <authorList>
            <person name="Fu J."/>
        </authorList>
    </citation>
    <scope>NUCLEOTIDE SEQUENCE [LARGE SCALE GENOMIC DNA]</scope>
    <source>
        <strain evidence="1 4">KACC 19113</strain>
    </source>
</reference>
<dbReference type="EMBL" id="JADIKK010000007">
    <property type="protein sequence ID" value="MFK2875823.1"/>
    <property type="molecule type" value="Genomic_DNA"/>
</dbReference>
<name>A0ABW8J231_9GAMM</name>
<protein>
    <submittedName>
        <fullName evidence="1">Uncharacterized protein</fullName>
    </submittedName>
</protein>
<dbReference type="EMBL" id="JADIKK010000008">
    <property type="protein sequence ID" value="MFK2876277.1"/>
    <property type="molecule type" value="Genomic_DNA"/>
</dbReference>
<comment type="caution">
    <text evidence="1">The sequence shown here is derived from an EMBL/GenBank/DDBJ whole genome shotgun (WGS) entry which is preliminary data.</text>
</comment>
<proteinExistence type="predicted"/>
<keyword evidence="4" id="KW-1185">Reference proteome</keyword>
<evidence type="ECO:0000313" key="2">
    <source>
        <dbReference type="EMBL" id="MFK2876277.1"/>
    </source>
</evidence>
<accession>A0ABW8J231</accession>
<sequence>MASSGRDRHIRFADRDVESDFQVACSNLFPAESKPPMLKVTHAAGGIHGKKTVWKLLLVSAASLAMVGKSGGCEGR</sequence>
<dbReference type="RefSeq" id="WP_192157326.1">
    <property type="nucleotide sequence ID" value="NZ_JADIKK010000007.1"/>
</dbReference>
<dbReference type="Proteomes" id="UP001620339">
    <property type="component" value="Unassembled WGS sequence"/>
</dbReference>
<evidence type="ECO:0000313" key="4">
    <source>
        <dbReference type="Proteomes" id="UP001620339"/>
    </source>
</evidence>